<gene>
    <name evidence="8" type="ORF">L0Y14_08990</name>
</gene>
<comment type="subcellular location">
    <subcellularLocation>
        <location evidence="1">Cell membrane</location>
        <topology evidence="1">Multi-pass membrane protein</topology>
    </subcellularLocation>
</comment>
<evidence type="ECO:0000256" key="3">
    <source>
        <dbReference type="ARBA" id="ARBA00022692"/>
    </source>
</evidence>
<accession>A0A9J6ZTV1</accession>
<dbReference type="PANTHER" id="PTHR30485:SF2">
    <property type="entry name" value="BLL0597 PROTEIN"/>
    <property type="match status" value="1"/>
</dbReference>
<evidence type="ECO:0000256" key="6">
    <source>
        <dbReference type="SAM" id="Phobius"/>
    </source>
</evidence>
<evidence type="ECO:0000256" key="5">
    <source>
        <dbReference type="ARBA" id="ARBA00023136"/>
    </source>
</evidence>
<evidence type="ECO:0000259" key="7">
    <source>
        <dbReference type="Pfam" id="PF01292"/>
    </source>
</evidence>
<dbReference type="GO" id="GO:0020037">
    <property type="term" value="F:heme binding"/>
    <property type="evidence" value="ECO:0007669"/>
    <property type="project" value="TreeGrafter"/>
</dbReference>
<dbReference type="GO" id="GO:0005886">
    <property type="term" value="C:plasma membrane"/>
    <property type="evidence" value="ECO:0007669"/>
    <property type="project" value="UniProtKB-SubCell"/>
</dbReference>
<sequence length="190" mass="21068">MNNEPEIKVWDPLVRLFHWGLAGSFAIAYITEDHFMRLHSWAGYTLLGLILVRLVWGFIGPRHARFSDFVHRPEIVIRYLKDELALRAKRYLGHNPAGGAMVVALLLCLTGTAFSGLLLYGAAEFSGPLASLMAGTPGFLAKALEELHELLAHLSLLLVGLHLAGVLFASRLHNENLVRAMITGYKRRAS</sequence>
<proteinExistence type="predicted"/>
<evidence type="ECO:0000256" key="4">
    <source>
        <dbReference type="ARBA" id="ARBA00022989"/>
    </source>
</evidence>
<organism evidence="8 9">
    <name type="scientific">Candidatus Endoriftia persephonae</name>
    <dbReference type="NCBI Taxonomy" id="393765"/>
    <lineage>
        <taxon>Bacteria</taxon>
        <taxon>Pseudomonadati</taxon>
        <taxon>Pseudomonadota</taxon>
        <taxon>Gammaproteobacteria</taxon>
        <taxon>Chromatiales</taxon>
        <taxon>Sedimenticolaceae</taxon>
        <taxon>Candidatus Endoriftia</taxon>
    </lineage>
</organism>
<dbReference type="SUPFAM" id="SSF81342">
    <property type="entry name" value="Transmembrane di-heme cytochromes"/>
    <property type="match status" value="1"/>
</dbReference>
<dbReference type="GO" id="GO:0009055">
    <property type="term" value="F:electron transfer activity"/>
    <property type="evidence" value="ECO:0007669"/>
    <property type="project" value="InterPro"/>
</dbReference>
<feature type="transmembrane region" description="Helical" evidence="6">
    <location>
        <begin position="97"/>
        <end position="123"/>
    </location>
</feature>
<dbReference type="InterPro" id="IPR051542">
    <property type="entry name" value="Hydrogenase_cytochrome"/>
</dbReference>
<evidence type="ECO:0000313" key="9">
    <source>
        <dbReference type="Proteomes" id="UP001056649"/>
    </source>
</evidence>
<feature type="domain" description="Cytochrome b561 bacterial/Ni-hydrogenase" evidence="7">
    <location>
        <begin position="9"/>
        <end position="184"/>
    </location>
</feature>
<dbReference type="GO" id="GO:0022904">
    <property type="term" value="P:respiratory electron transport chain"/>
    <property type="evidence" value="ECO:0007669"/>
    <property type="project" value="InterPro"/>
</dbReference>
<dbReference type="Gene3D" id="1.20.950.20">
    <property type="entry name" value="Transmembrane di-heme cytochromes, Chain C"/>
    <property type="match status" value="1"/>
</dbReference>
<evidence type="ECO:0000313" key="8">
    <source>
        <dbReference type="EMBL" id="USF86283.1"/>
    </source>
</evidence>
<dbReference type="Proteomes" id="UP001056649">
    <property type="component" value="Chromosome"/>
</dbReference>
<dbReference type="EMBL" id="CP090569">
    <property type="protein sequence ID" value="USF86283.1"/>
    <property type="molecule type" value="Genomic_DNA"/>
</dbReference>
<feature type="transmembrane region" description="Helical" evidence="6">
    <location>
        <begin position="150"/>
        <end position="169"/>
    </location>
</feature>
<reference evidence="8" key="1">
    <citation type="journal article" date="2022" name="Mol. Ecol. Resour.">
        <title>The complete and closed genome of the facultative generalist Candidatus Endoriftia persephone from deep-sea hydrothermal vents.</title>
        <authorList>
            <person name="de Oliveira A.L."/>
            <person name="Srivastava A."/>
            <person name="Espada-Hinojosa S."/>
            <person name="Bright M."/>
        </authorList>
    </citation>
    <scope>NUCLEOTIDE SEQUENCE</scope>
    <source>
        <strain evidence="8">Tica-EPR-9o50.N</strain>
    </source>
</reference>
<evidence type="ECO:0000256" key="1">
    <source>
        <dbReference type="ARBA" id="ARBA00004651"/>
    </source>
</evidence>
<feature type="transmembrane region" description="Helical" evidence="6">
    <location>
        <begin position="12"/>
        <end position="30"/>
    </location>
</feature>
<keyword evidence="2" id="KW-1003">Cell membrane</keyword>
<dbReference type="PANTHER" id="PTHR30485">
    <property type="entry name" value="NI/FE-HYDROGENASE 1 B-TYPE CYTOCHROME SUBUNIT"/>
    <property type="match status" value="1"/>
</dbReference>
<evidence type="ECO:0000256" key="2">
    <source>
        <dbReference type="ARBA" id="ARBA00022475"/>
    </source>
</evidence>
<name>A0A9J6ZTV1_9GAMM</name>
<feature type="transmembrane region" description="Helical" evidence="6">
    <location>
        <begin position="42"/>
        <end position="59"/>
    </location>
</feature>
<keyword evidence="9" id="KW-1185">Reference proteome</keyword>
<dbReference type="RefSeq" id="WP_005958688.1">
    <property type="nucleotide sequence ID" value="NZ_CP090569.1"/>
</dbReference>
<keyword evidence="5 6" id="KW-0472">Membrane</keyword>
<dbReference type="KEGG" id="eps:L0Y14_08990"/>
<dbReference type="AlphaFoldDB" id="A0A9J6ZTV1"/>
<dbReference type="InterPro" id="IPR016174">
    <property type="entry name" value="Di-haem_cyt_TM"/>
</dbReference>
<dbReference type="Pfam" id="PF01292">
    <property type="entry name" value="Ni_hydr_CYTB"/>
    <property type="match status" value="1"/>
</dbReference>
<protein>
    <submittedName>
        <fullName evidence="8">Cytochrome b/b6 domain-containing protein</fullName>
    </submittedName>
</protein>
<dbReference type="InterPro" id="IPR011577">
    <property type="entry name" value="Cyt_b561_bac/Ni-Hgenase"/>
</dbReference>
<keyword evidence="3 6" id="KW-0812">Transmembrane</keyword>
<keyword evidence="4 6" id="KW-1133">Transmembrane helix</keyword>